<keyword evidence="3 4" id="KW-0732">Signal</keyword>
<dbReference type="Gene3D" id="3.40.50.2300">
    <property type="match status" value="2"/>
</dbReference>
<dbReference type="STRING" id="39482.ERS852491_00444"/>
<evidence type="ECO:0000256" key="2">
    <source>
        <dbReference type="ARBA" id="ARBA00007639"/>
    </source>
</evidence>
<gene>
    <name evidence="6" type="primary">rbsB_1</name>
    <name evidence="6" type="ORF">ERS852491_00444</name>
</gene>
<evidence type="ECO:0000256" key="3">
    <source>
        <dbReference type="ARBA" id="ARBA00022729"/>
    </source>
</evidence>
<proteinExistence type="inferred from homology"/>
<dbReference type="GO" id="GO:0030313">
    <property type="term" value="C:cell envelope"/>
    <property type="evidence" value="ECO:0007669"/>
    <property type="project" value="UniProtKB-SubCell"/>
</dbReference>
<dbReference type="EMBL" id="CYZU01000003">
    <property type="protein sequence ID" value="CUN76721.1"/>
    <property type="molecule type" value="Genomic_DNA"/>
</dbReference>
<dbReference type="GO" id="GO:0030246">
    <property type="term" value="F:carbohydrate binding"/>
    <property type="evidence" value="ECO:0007669"/>
    <property type="project" value="UniProtKB-ARBA"/>
</dbReference>
<dbReference type="RefSeq" id="WP_055150562.1">
    <property type="nucleotide sequence ID" value="NZ_CYZU01000003.1"/>
</dbReference>
<dbReference type="PANTHER" id="PTHR46847:SF1">
    <property type="entry name" value="D-ALLOSE-BINDING PERIPLASMIC PROTEIN-RELATED"/>
    <property type="match status" value="1"/>
</dbReference>
<organism evidence="6 7">
    <name type="scientific">Faecalicatena contorta</name>
    <dbReference type="NCBI Taxonomy" id="39482"/>
    <lineage>
        <taxon>Bacteria</taxon>
        <taxon>Bacillati</taxon>
        <taxon>Bacillota</taxon>
        <taxon>Clostridia</taxon>
        <taxon>Lachnospirales</taxon>
        <taxon>Lachnospiraceae</taxon>
        <taxon>Faecalicatena</taxon>
    </lineage>
</organism>
<feature type="domain" description="Periplasmic binding protein" evidence="5">
    <location>
        <begin position="47"/>
        <end position="317"/>
    </location>
</feature>
<evidence type="ECO:0000259" key="5">
    <source>
        <dbReference type="Pfam" id="PF13407"/>
    </source>
</evidence>
<dbReference type="PANTHER" id="PTHR46847">
    <property type="entry name" value="D-ALLOSE-BINDING PERIPLASMIC PROTEIN-RELATED"/>
    <property type="match status" value="1"/>
</dbReference>
<dbReference type="InterPro" id="IPR025997">
    <property type="entry name" value="SBP_2_dom"/>
</dbReference>
<dbReference type="CDD" id="cd01536">
    <property type="entry name" value="PBP1_ABC_sugar_binding-like"/>
    <property type="match status" value="1"/>
</dbReference>
<dbReference type="InterPro" id="IPR028082">
    <property type="entry name" value="Peripla_BP_I"/>
</dbReference>
<sequence length="342" mass="36724">MKKKVLSILVAAVMVMSLGACSLVKTSDDSAGGSSDTKEKKDGTLKVGYTVQSMENAYFVSIVEGMKAAAKEKGIDLVVADAEADASKHISQIEDFVSQGVDAIIISPVDQEAPADAVKKAQEAGIPVISLDQEVKGSDAFFGIDEEEYGRLGGELAGQWLNEKESDGTIDDIANDKGEIEVVVVRYDQIPSVIKRADGLKQGLEDTYTGDKKINYVYEQNAADADTGYNLSETALTSNPGVSMFICINDSSALGVYESCLTHKEHTPDNTCIIGLDALPEALKLISQDTMYQGTVDIKPAEKGAEVLDLVQDVLENGPKSEQIVYEMSQVTKENIGDYDIE</sequence>
<dbReference type="AlphaFoldDB" id="A0A173ZKH5"/>
<dbReference type="Pfam" id="PF13407">
    <property type="entry name" value="Peripla_BP_4"/>
    <property type="match status" value="1"/>
</dbReference>
<feature type="chain" id="PRO_5038596078" evidence="4">
    <location>
        <begin position="23"/>
        <end position="342"/>
    </location>
</feature>
<feature type="signal peptide" evidence="4">
    <location>
        <begin position="1"/>
        <end position="22"/>
    </location>
</feature>
<dbReference type="PROSITE" id="PS51257">
    <property type="entry name" value="PROKAR_LIPOPROTEIN"/>
    <property type="match status" value="1"/>
</dbReference>
<evidence type="ECO:0000256" key="4">
    <source>
        <dbReference type="SAM" id="SignalP"/>
    </source>
</evidence>
<evidence type="ECO:0000313" key="6">
    <source>
        <dbReference type="EMBL" id="CUN76721.1"/>
    </source>
</evidence>
<evidence type="ECO:0000313" key="7">
    <source>
        <dbReference type="Proteomes" id="UP000095544"/>
    </source>
</evidence>
<protein>
    <submittedName>
        <fullName evidence="6">D-ribose-binding periplasmic protein</fullName>
    </submittedName>
</protein>
<dbReference type="OrthoDB" id="9800520at2"/>
<dbReference type="SUPFAM" id="SSF53822">
    <property type="entry name" value="Periplasmic binding protein-like I"/>
    <property type="match status" value="1"/>
</dbReference>
<reference evidence="6 7" key="1">
    <citation type="submission" date="2015-09" db="EMBL/GenBank/DDBJ databases">
        <authorList>
            <consortium name="Pathogen Informatics"/>
        </authorList>
    </citation>
    <scope>NUCLEOTIDE SEQUENCE [LARGE SCALE GENOMIC DNA]</scope>
    <source>
        <strain evidence="6 7">2789STDY5834876</strain>
    </source>
</reference>
<dbReference type="Proteomes" id="UP000095544">
    <property type="component" value="Unassembled WGS sequence"/>
</dbReference>
<accession>A0A173ZKH5</accession>
<name>A0A173ZKH5_9FIRM</name>
<comment type="subcellular location">
    <subcellularLocation>
        <location evidence="1">Cell envelope</location>
    </subcellularLocation>
</comment>
<evidence type="ECO:0000256" key="1">
    <source>
        <dbReference type="ARBA" id="ARBA00004196"/>
    </source>
</evidence>
<comment type="similarity">
    <text evidence="2">Belongs to the bacterial solute-binding protein 2 family.</text>
</comment>